<dbReference type="InterPro" id="IPR036754">
    <property type="entry name" value="YbaK/aa-tRNA-synt-asso_dom_sf"/>
</dbReference>
<feature type="domain" description="YbaK/aminoacyl-tRNA synthetase-associated" evidence="1">
    <location>
        <begin position="31"/>
        <end position="149"/>
    </location>
</feature>
<dbReference type="GO" id="GO:0004812">
    <property type="term" value="F:aminoacyl-tRNA ligase activity"/>
    <property type="evidence" value="ECO:0007669"/>
    <property type="project" value="UniProtKB-KW"/>
</dbReference>
<keyword evidence="2" id="KW-0436">Ligase</keyword>
<dbReference type="CDD" id="cd04333">
    <property type="entry name" value="ProX_deacylase"/>
    <property type="match status" value="1"/>
</dbReference>
<dbReference type="PANTHER" id="PTHR30411">
    <property type="entry name" value="CYTOPLASMIC PROTEIN"/>
    <property type="match status" value="1"/>
</dbReference>
<evidence type="ECO:0000313" key="2">
    <source>
        <dbReference type="EMBL" id="EPR31043.1"/>
    </source>
</evidence>
<dbReference type="GO" id="GO:0002161">
    <property type="term" value="F:aminoacyl-tRNA deacylase activity"/>
    <property type="evidence" value="ECO:0007669"/>
    <property type="project" value="InterPro"/>
</dbReference>
<accession>S7UFN3</accession>
<dbReference type="Pfam" id="PF04073">
    <property type="entry name" value="tRNA_edit"/>
    <property type="match status" value="1"/>
</dbReference>
<dbReference type="EMBL" id="ATHI01000030">
    <property type="protein sequence ID" value="EPR31043.1"/>
    <property type="molecule type" value="Genomic_DNA"/>
</dbReference>
<evidence type="ECO:0000259" key="1">
    <source>
        <dbReference type="Pfam" id="PF04073"/>
    </source>
</evidence>
<comment type="caution">
    <text evidence="2">The sequence shown here is derived from an EMBL/GenBank/DDBJ whole genome shotgun (WGS) entry which is preliminary data.</text>
</comment>
<evidence type="ECO:0000313" key="3">
    <source>
        <dbReference type="Proteomes" id="UP000014975"/>
    </source>
</evidence>
<gene>
    <name evidence="2" type="ORF">dsat_1170</name>
</gene>
<name>S7UFN3_9BACT</name>
<dbReference type="PANTHER" id="PTHR30411:SF1">
    <property type="entry name" value="CYTOPLASMIC PROTEIN"/>
    <property type="match status" value="1"/>
</dbReference>
<dbReference type="SUPFAM" id="SSF55826">
    <property type="entry name" value="YbaK/ProRS associated domain"/>
    <property type="match status" value="1"/>
</dbReference>
<dbReference type="OrthoDB" id="9798760at2"/>
<keyword evidence="3" id="KW-1185">Reference proteome</keyword>
<dbReference type="PATRIC" id="fig|1121439.3.peg.2552"/>
<dbReference type="AlphaFoldDB" id="S7UFN3"/>
<dbReference type="Proteomes" id="UP000014975">
    <property type="component" value="Unassembled WGS sequence"/>
</dbReference>
<dbReference type="InterPro" id="IPR007214">
    <property type="entry name" value="YbaK/aa-tRNA-synth-assoc-dom"/>
</dbReference>
<dbReference type="eggNOG" id="COG2606">
    <property type="taxonomic scope" value="Bacteria"/>
</dbReference>
<dbReference type="RefSeq" id="WP_020887867.1">
    <property type="nucleotide sequence ID" value="NZ_ATHI01000030.1"/>
</dbReference>
<dbReference type="STRING" id="1121439.dsat_1170"/>
<keyword evidence="2" id="KW-0030">Aminoacyl-tRNA synthetase</keyword>
<reference evidence="2 3" key="1">
    <citation type="journal article" date="2013" name="Genome Announc.">
        <title>Draft genome sequences for three mercury-methylating, sulfate-reducing bacteria.</title>
        <authorList>
            <person name="Brown S.D."/>
            <person name="Hurt R.A.Jr."/>
            <person name="Gilmour C.C."/>
            <person name="Elias D.A."/>
        </authorList>
    </citation>
    <scope>NUCLEOTIDE SEQUENCE [LARGE SCALE GENOMIC DNA]</scope>
    <source>
        <strain evidence="2 3">DSM 16529</strain>
    </source>
</reference>
<organism evidence="2 3">
    <name type="scientific">Alkalidesulfovibrio alkalitolerans DSM 16529</name>
    <dbReference type="NCBI Taxonomy" id="1121439"/>
    <lineage>
        <taxon>Bacteria</taxon>
        <taxon>Pseudomonadati</taxon>
        <taxon>Thermodesulfobacteriota</taxon>
        <taxon>Desulfovibrionia</taxon>
        <taxon>Desulfovibrionales</taxon>
        <taxon>Desulfovibrionaceae</taxon>
        <taxon>Alkalidesulfovibrio</taxon>
    </lineage>
</organism>
<proteinExistence type="predicted"/>
<sequence length="161" mass="17072">MISELSQSAMRVQEYLAARGHALRVVELADSTRTAADAAKAIGCEVAQIVKSLVFRAKDSGRPVLVVASGVNRVDEAKVAALLGEPVGKADAAFVRECTGFAIGGVPPVGHAEQIVTIMDEDLQQYVEIWAAAGTPHAVFRLTPDILRELAEPIVARIAQD</sequence>
<protein>
    <submittedName>
        <fullName evidence="2">YbaK/prolyl-tRNA synthetase associated region</fullName>
    </submittedName>
</protein>
<dbReference type="Gene3D" id="3.90.960.10">
    <property type="entry name" value="YbaK/aminoacyl-tRNA synthetase-associated domain"/>
    <property type="match status" value="1"/>
</dbReference>